<evidence type="ECO:0000256" key="1">
    <source>
        <dbReference type="ARBA" id="ARBA00022448"/>
    </source>
</evidence>
<sequence>MTETAMRNTVTHEPGPAVVSLEGVSKIYGDTVRVKAVNQLSLRIGAGELVAIMGPSGSGKSTVLNLVAGILPATSGTVRVGGQNPADLSEEEAAVFRRTRLGFVFQDFNLVDTLTIQENIMLPLMLAADESPARMRRRSRAVAEQLGIGDVLAHRVHEVSGGQAQRAAIGRAIIHGPQLLLADEPTGNLDSAAAQDVMRIFSDLNERQGVSTIVVTHDARTASWCKRVVFIKDGAVHSELYREDDRLAFYDEILNVLKLIGGEGR</sequence>
<dbReference type="InterPro" id="IPR003593">
    <property type="entry name" value="AAA+_ATPase"/>
</dbReference>
<evidence type="ECO:0000256" key="2">
    <source>
        <dbReference type="ARBA" id="ARBA00022741"/>
    </source>
</evidence>
<dbReference type="PROSITE" id="PS50893">
    <property type="entry name" value="ABC_TRANSPORTER_2"/>
    <property type="match status" value="1"/>
</dbReference>
<dbReference type="InterPro" id="IPR017871">
    <property type="entry name" value="ABC_transporter-like_CS"/>
</dbReference>
<reference evidence="5" key="1">
    <citation type="submission" date="2014-07" db="EMBL/GenBank/DDBJ databases">
        <authorList>
            <person name="Zhang J.E."/>
            <person name="Yang H."/>
            <person name="Guo J."/>
            <person name="Deng Z."/>
            <person name="Luo H."/>
            <person name="Luo M."/>
            <person name="Zhao B."/>
        </authorList>
    </citation>
    <scope>NUCLEOTIDE SEQUENCE</scope>
    <source>
        <strain evidence="5">AM4</strain>
    </source>
</reference>
<evidence type="ECO:0000313" key="5">
    <source>
        <dbReference type="EMBL" id="CED92543.1"/>
    </source>
</evidence>
<keyword evidence="1" id="KW-0813">Transport</keyword>
<dbReference type="CDD" id="cd03255">
    <property type="entry name" value="ABC_MJ0796_LolCDE_FtsE"/>
    <property type="match status" value="1"/>
</dbReference>
<proteinExistence type="predicted"/>
<name>A0A1L7RTG6_9ACTO</name>
<dbReference type="GO" id="GO:0005886">
    <property type="term" value="C:plasma membrane"/>
    <property type="evidence" value="ECO:0007669"/>
    <property type="project" value="TreeGrafter"/>
</dbReference>
<dbReference type="Gene3D" id="3.40.50.300">
    <property type="entry name" value="P-loop containing nucleotide triphosphate hydrolases"/>
    <property type="match status" value="1"/>
</dbReference>
<dbReference type="GO" id="GO:0016887">
    <property type="term" value="F:ATP hydrolysis activity"/>
    <property type="evidence" value="ECO:0007669"/>
    <property type="project" value="InterPro"/>
</dbReference>
<evidence type="ECO:0000256" key="3">
    <source>
        <dbReference type="ARBA" id="ARBA00022840"/>
    </source>
</evidence>
<dbReference type="SUPFAM" id="SSF52540">
    <property type="entry name" value="P-loop containing nucleoside triphosphate hydrolases"/>
    <property type="match status" value="1"/>
</dbReference>
<dbReference type="RefSeq" id="WP_244671738.1">
    <property type="nucleotide sequence ID" value="NZ_LK995542.1"/>
</dbReference>
<organism evidence="5">
    <name type="scientific">Actinomyces succiniciruminis</name>
    <dbReference type="NCBI Taxonomy" id="1522002"/>
    <lineage>
        <taxon>Bacteria</taxon>
        <taxon>Bacillati</taxon>
        <taxon>Actinomycetota</taxon>
        <taxon>Actinomycetes</taxon>
        <taxon>Actinomycetales</taxon>
        <taxon>Actinomycetaceae</taxon>
        <taxon>Actinomyces</taxon>
    </lineage>
</organism>
<dbReference type="InterPro" id="IPR027417">
    <property type="entry name" value="P-loop_NTPase"/>
</dbReference>
<gene>
    <name evidence="5" type="ORF">AAM4_2711</name>
</gene>
<keyword evidence="2" id="KW-0547">Nucleotide-binding</keyword>
<dbReference type="GO" id="GO:0005524">
    <property type="term" value="F:ATP binding"/>
    <property type="evidence" value="ECO:0007669"/>
    <property type="project" value="UniProtKB-KW"/>
</dbReference>
<dbReference type="PANTHER" id="PTHR24220">
    <property type="entry name" value="IMPORT ATP-BINDING PROTEIN"/>
    <property type="match status" value="1"/>
</dbReference>
<dbReference type="GO" id="GO:0022857">
    <property type="term" value="F:transmembrane transporter activity"/>
    <property type="evidence" value="ECO:0007669"/>
    <property type="project" value="UniProtKB-ARBA"/>
</dbReference>
<evidence type="ECO:0000259" key="4">
    <source>
        <dbReference type="PROSITE" id="PS50893"/>
    </source>
</evidence>
<keyword evidence="3 5" id="KW-0067">ATP-binding</keyword>
<dbReference type="GO" id="GO:0098796">
    <property type="term" value="C:membrane protein complex"/>
    <property type="evidence" value="ECO:0007669"/>
    <property type="project" value="UniProtKB-ARBA"/>
</dbReference>
<feature type="domain" description="ABC transporter" evidence="4">
    <location>
        <begin position="19"/>
        <end position="258"/>
    </location>
</feature>
<dbReference type="PANTHER" id="PTHR24220:SF494">
    <property type="entry name" value="ABC TRANSPORTER ATP-BINDING PROTEIN YXDL"/>
    <property type="match status" value="1"/>
</dbReference>
<dbReference type="InterPro" id="IPR015854">
    <property type="entry name" value="ABC_transpr_LolD-like"/>
</dbReference>
<accession>A0A1L7RTG6</accession>
<dbReference type="SMART" id="SM00382">
    <property type="entry name" value="AAA"/>
    <property type="match status" value="1"/>
</dbReference>
<dbReference type="InterPro" id="IPR017911">
    <property type="entry name" value="MacB-like_ATP-bd"/>
</dbReference>
<dbReference type="Pfam" id="PF00005">
    <property type="entry name" value="ABC_tran"/>
    <property type="match status" value="1"/>
</dbReference>
<dbReference type="PROSITE" id="PS00211">
    <property type="entry name" value="ABC_TRANSPORTER_1"/>
    <property type="match status" value="1"/>
</dbReference>
<dbReference type="AlphaFoldDB" id="A0A1L7RTG6"/>
<dbReference type="FunFam" id="3.40.50.300:FF:000032">
    <property type="entry name" value="Export ABC transporter ATP-binding protein"/>
    <property type="match status" value="1"/>
</dbReference>
<protein>
    <submittedName>
        <fullName evidence="5">ABC transporter ATP-binding protein YxdL</fullName>
    </submittedName>
</protein>
<dbReference type="EMBL" id="LK995542">
    <property type="protein sequence ID" value="CED92543.1"/>
    <property type="molecule type" value="Genomic_DNA"/>
</dbReference>
<dbReference type="InterPro" id="IPR003439">
    <property type="entry name" value="ABC_transporter-like_ATP-bd"/>
</dbReference>